<reference evidence="2 3" key="1">
    <citation type="submission" date="2022-06" db="EMBL/GenBank/DDBJ databases">
        <title>Pseudarthrobacter sp. strain RMG13 Genome sequencing and assembly.</title>
        <authorList>
            <person name="Kim I."/>
        </authorList>
    </citation>
    <scope>NUCLEOTIDE SEQUENCE [LARGE SCALE GENOMIC DNA]</scope>
    <source>
        <strain evidence="2 3">RMG13</strain>
    </source>
</reference>
<protein>
    <submittedName>
        <fullName evidence="2">DUF5129 domain-containing protein</fullName>
    </submittedName>
</protein>
<organism evidence="2 3">
    <name type="scientific">Pseudarthrobacter humi</name>
    <dbReference type="NCBI Taxonomy" id="2952523"/>
    <lineage>
        <taxon>Bacteria</taxon>
        <taxon>Bacillati</taxon>
        <taxon>Actinomycetota</taxon>
        <taxon>Actinomycetes</taxon>
        <taxon>Micrococcales</taxon>
        <taxon>Micrococcaceae</taxon>
        <taxon>Pseudarthrobacter</taxon>
    </lineage>
</organism>
<evidence type="ECO:0000313" key="2">
    <source>
        <dbReference type="EMBL" id="MCP8998508.1"/>
    </source>
</evidence>
<accession>A0ABT1LJ86</accession>
<gene>
    <name evidence="2" type="ORF">NFC73_01990</name>
</gene>
<feature type="domain" description="DUF5129" evidence="1">
    <location>
        <begin position="129"/>
        <end position="170"/>
    </location>
</feature>
<keyword evidence="3" id="KW-1185">Reference proteome</keyword>
<dbReference type="Pfam" id="PF17173">
    <property type="entry name" value="DUF5129"/>
    <property type="match status" value="1"/>
</dbReference>
<dbReference type="EMBL" id="JANCLV010000001">
    <property type="protein sequence ID" value="MCP8998508.1"/>
    <property type="molecule type" value="Genomic_DNA"/>
</dbReference>
<evidence type="ECO:0000259" key="1">
    <source>
        <dbReference type="Pfam" id="PF17173"/>
    </source>
</evidence>
<dbReference type="InterPro" id="IPR033435">
    <property type="entry name" value="DUF5129"/>
</dbReference>
<evidence type="ECO:0000313" key="3">
    <source>
        <dbReference type="Proteomes" id="UP001524318"/>
    </source>
</evidence>
<comment type="caution">
    <text evidence="2">The sequence shown here is derived from an EMBL/GenBank/DDBJ whole genome shotgun (WGS) entry which is preliminary data.</text>
</comment>
<proteinExistence type="predicted"/>
<sequence>MSAGPSGAHTIEMVTLVTASDPEALSTATTAATGAKVTVWRRTDAGNGPLPAEAALPSEPGLVERAVSALSGVTAASVLLVIGPAARQAARVEAIPPGNPRTFPVLAPGSGGVPTRNQVNVMGGVAHFDLAFDPVGRHVGSCMGEDRKVSLEQRDDIQNAPQRPVTRMPWMTSSPTAMRLLNRWSTSSSRF</sequence>
<name>A0ABT1LJ86_9MICC</name>
<dbReference type="Proteomes" id="UP001524318">
    <property type="component" value="Unassembled WGS sequence"/>
</dbReference>